<feature type="non-terminal residue" evidence="1">
    <location>
        <position position="1"/>
    </location>
</feature>
<dbReference type="EMBL" id="CAJVPM010013419">
    <property type="protein sequence ID" value="CAG8594816.1"/>
    <property type="molecule type" value="Genomic_DNA"/>
</dbReference>
<protein>
    <submittedName>
        <fullName evidence="1">11738_t:CDS:1</fullName>
    </submittedName>
</protein>
<sequence>LEKVNDPHDLGMLIRTAKALGWNGIYLTNKSGDVYNSFAQIVSKFHSLTWPYIYGSSDELREFLCENELKLLVAEPPGPNLQTVSQVFCKSDNRIFSSTEKSEKNDDIIKTSLVFWNGKSSDSSELKLASKIALFLSRDLKSGKRDNECAISIENEMRVGINAPFIDVPSAGSIIMWELNRITTNFKSI</sequence>
<comment type="caution">
    <text evidence="1">The sequence shown here is derived from an EMBL/GenBank/DDBJ whole genome shotgun (WGS) entry which is preliminary data.</text>
</comment>
<name>A0ACA9MNK1_9GLOM</name>
<evidence type="ECO:0000313" key="2">
    <source>
        <dbReference type="Proteomes" id="UP000789860"/>
    </source>
</evidence>
<reference evidence="1" key="1">
    <citation type="submission" date="2021-06" db="EMBL/GenBank/DDBJ databases">
        <authorList>
            <person name="Kallberg Y."/>
            <person name="Tangrot J."/>
            <person name="Rosling A."/>
        </authorList>
    </citation>
    <scope>NUCLEOTIDE SEQUENCE</scope>
    <source>
        <strain evidence="1">AU212A</strain>
    </source>
</reference>
<proteinExistence type="predicted"/>
<gene>
    <name evidence="1" type="ORF">SCALOS_LOCUS6712</name>
</gene>
<evidence type="ECO:0000313" key="1">
    <source>
        <dbReference type="EMBL" id="CAG8594816.1"/>
    </source>
</evidence>
<dbReference type="Proteomes" id="UP000789860">
    <property type="component" value="Unassembled WGS sequence"/>
</dbReference>
<organism evidence="1 2">
    <name type="scientific">Scutellospora calospora</name>
    <dbReference type="NCBI Taxonomy" id="85575"/>
    <lineage>
        <taxon>Eukaryota</taxon>
        <taxon>Fungi</taxon>
        <taxon>Fungi incertae sedis</taxon>
        <taxon>Mucoromycota</taxon>
        <taxon>Glomeromycotina</taxon>
        <taxon>Glomeromycetes</taxon>
        <taxon>Diversisporales</taxon>
        <taxon>Gigasporaceae</taxon>
        <taxon>Scutellospora</taxon>
    </lineage>
</organism>
<accession>A0ACA9MNK1</accession>
<keyword evidence="2" id="KW-1185">Reference proteome</keyword>